<dbReference type="InterPro" id="IPR036097">
    <property type="entry name" value="HisK_dim/P_sf"/>
</dbReference>
<evidence type="ECO:0000256" key="1">
    <source>
        <dbReference type="ARBA" id="ARBA00000085"/>
    </source>
</evidence>
<dbReference type="Gene3D" id="1.10.287.130">
    <property type="match status" value="1"/>
</dbReference>
<dbReference type="Gene3D" id="1.20.120.160">
    <property type="entry name" value="HPT domain"/>
    <property type="match status" value="1"/>
</dbReference>
<dbReference type="EMBL" id="QYUO01000001">
    <property type="protein sequence ID" value="RJF98958.1"/>
    <property type="molecule type" value="Genomic_DNA"/>
</dbReference>
<dbReference type="SMART" id="SM00448">
    <property type="entry name" value="REC"/>
    <property type="match status" value="1"/>
</dbReference>
<dbReference type="SMART" id="SM00073">
    <property type="entry name" value="HPT"/>
    <property type="match status" value="1"/>
</dbReference>
<dbReference type="RefSeq" id="WP_119768904.1">
    <property type="nucleotide sequence ID" value="NZ_QYUO01000001.1"/>
</dbReference>
<dbReference type="Proteomes" id="UP000265955">
    <property type="component" value="Unassembled WGS sequence"/>
</dbReference>
<evidence type="ECO:0000313" key="11">
    <source>
        <dbReference type="Proteomes" id="UP000265955"/>
    </source>
</evidence>
<dbReference type="Pfam" id="PF01627">
    <property type="entry name" value="Hpt"/>
    <property type="match status" value="1"/>
</dbReference>
<dbReference type="PROSITE" id="PS50110">
    <property type="entry name" value="RESPONSE_REGULATORY"/>
    <property type="match status" value="1"/>
</dbReference>
<feature type="modified residue" description="4-aspartylphosphate" evidence="6">
    <location>
        <position position="457"/>
    </location>
</feature>
<evidence type="ECO:0000259" key="9">
    <source>
        <dbReference type="PROSITE" id="PS50894"/>
    </source>
</evidence>
<dbReference type="SUPFAM" id="SSF55874">
    <property type="entry name" value="ATPase domain of HSP90 chaperone/DNA topoisomerase II/histidine kinase"/>
    <property type="match status" value="1"/>
</dbReference>
<feature type="domain" description="Response regulatory" evidence="8">
    <location>
        <begin position="408"/>
        <end position="525"/>
    </location>
</feature>
<dbReference type="Gene3D" id="3.40.50.2300">
    <property type="match status" value="1"/>
</dbReference>
<evidence type="ECO:0000259" key="8">
    <source>
        <dbReference type="PROSITE" id="PS50110"/>
    </source>
</evidence>
<reference evidence="11" key="1">
    <citation type="submission" date="2018-09" db="EMBL/GenBank/DDBJ databases">
        <authorList>
            <person name="Zhu H."/>
        </authorList>
    </citation>
    <scope>NUCLEOTIDE SEQUENCE [LARGE SCALE GENOMIC DNA]</scope>
    <source>
        <strain evidence="11">K1R23-30</strain>
    </source>
</reference>
<keyword evidence="4" id="KW-0902">Two-component regulatory system</keyword>
<accession>A0A3A3FWG4</accession>
<dbReference type="PROSITE" id="PS50109">
    <property type="entry name" value="HIS_KIN"/>
    <property type="match status" value="1"/>
</dbReference>
<dbReference type="OrthoDB" id="9179585at2"/>
<dbReference type="SUPFAM" id="SSF47226">
    <property type="entry name" value="Histidine-containing phosphotransfer domain, HPT domain"/>
    <property type="match status" value="1"/>
</dbReference>
<evidence type="ECO:0000313" key="10">
    <source>
        <dbReference type="EMBL" id="RJF98958.1"/>
    </source>
</evidence>
<dbReference type="AlphaFoldDB" id="A0A3A3FWG4"/>
<comment type="caution">
    <text evidence="10">The sequence shown here is derived from an EMBL/GenBank/DDBJ whole genome shotgun (WGS) entry which is preliminary data.</text>
</comment>
<name>A0A3A3FWG4_9BURK</name>
<dbReference type="Gene3D" id="3.30.565.10">
    <property type="entry name" value="Histidine kinase-like ATPase, C-terminal domain"/>
    <property type="match status" value="1"/>
</dbReference>
<evidence type="ECO:0000256" key="5">
    <source>
        <dbReference type="PROSITE-ProRule" id="PRU00110"/>
    </source>
</evidence>
<evidence type="ECO:0000256" key="2">
    <source>
        <dbReference type="ARBA" id="ARBA00012438"/>
    </source>
</evidence>
<proteinExistence type="predicted"/>
<evidence type="ECO:0000256" key="6">
    <source>
        <dbReference type="PROSITE-ProRule" id="PRU00169"/>
    </source>
</evidence>
<dbReference type="InterPro" id="IPR036641">
    <property type="entry name" value="HPT_dom_sf"/>
</dbReference>
<dbReference type="Pfam" id="PF00072">
    <property type="entry name" value="Response_reg"/>
    <property type="match status" value="1"/>
</dbReference>
<keyword evidence="3 6" id="KW-0597">Phosphoprotein</keyword>
<dbReference type="GO" id="GO:0005524">
    <property type="term" value="F:ATP binding"/>
    <property type="evidence" value="ECO:0007669"/>
    <property type="project" value="UniProtKB-KW"/>
</dbReference>
<dbReference type="InterPro" id="IPR003661">
    <property type="entry name" value="HisK_dim/P_dom"/>
</dbReference>
<dbReference type="CDD" id="cd17546">
    <property type="entry name" value="REC_hyHK_CKI1_RcsC-like"/>
    <property type="match status" value="1"/>
</dbReference>
<dbReference type="InterPro" id="IPR011006">
    <property type="entry name" value="CheY-like_superfamily"/>
</dbReference>
<evidence type="ECO:0000259" key="7">
    <source>
        <dbReference type="PROSITE" id="PS50109"/>
    </source>
</evidence>
<dbReference type="InterPro" id="IPR003594">
    <property type="entry name" value="HATPase_dom"/>
</dbReference>
<dbReference type="EC" id="2.7.13.3" evidence="2"/>
<dbReference type="SUPFAM" id="SSF52172">
    <property type="entry name" value="CheY-like"/>
    <property type="match status" value="1"/>
</dbReference>
<dbReference type="InterPro" id="IPR008207">
    <property type="entry name" value="Sig_transdc_His_kin_Hpt_dom"/>
</dbReference>
<organism evidence="10 11">
    <name type="scientific">Noviherbaspirillum saxi</name>
    <dbReference type="NCBI Taxonomy" id="2320863"/>
    <lineage>
        <taxon>Bacteria</taxon>
        <taxon>Pseudomonadati</taxon>
        <taxon>Pseudomonadota</taxon>
        <taxon>Betaproteobacteria</taxon>
        <taxon>Burkholderiales</taxon>
        <taxon>Oxalobacteraceae</taxon>
        <taxon>Noviherbaspirillum</taxon>
    </lineage>
</organism>
<protein>
    <recommendedName>
        <fullName evidence="2">histidine kinase</fullName>
        <ecNumber evidence="2">2.7.13.3</ecNumber>
    </recommendedName>
</protein>
<dbReference type="PROSITE" id="PS50894">
    <property type="entry name" value="HPT"/>
    <property type="match status" value="1"/>
</dbReference>
<dbReference type="GO" id="GO:0005886">
    <property type="term" value="C:plasma membrane"/>
    <property type="evidence" value="ECO:0007669"/>
    <property type="project" value="UniProtKB-SubCell"/>
</dbReference>
<dbReference type="GO" id="GO:0000155">
    <property type="term" value="F:phosphorelay sensor kinase activity"/>
    <property type="evidence" value="ECO:0007669"/>
    <property type="project" value="InterPro"/>
</dbReference>
<dbReference type="SMART" id="SM00388">
    <property type="entry name" value="HisKA"/>
    <property type="match status" value="1"/>
</dbReference>
<dbReference type="PANTHER" id="PTHR45339">
    <property type="entry name" value="HYBRID SIGNAL TRANSDUCTION HISTIDINE KINASE J"/>
    <property type="match status" value="1"/>
</dbReference>
<dbReference type="SUPFAM" id="SSF47384">
    <property type="entry name" value="Homodimeric domain of signal transducing histidine kinase"/>
    <property type="match status" value="1"/>
</dbReference>
<dbReference type="CDD" id="cd00082">
    <property type="entry name" value="HisKA"/>
    <property type="match status" value="1"/>
</dbReference>
<keyword evidence="11" id="KW-1185">Reference proteome</keyword>
<dbReference type="InterPro" id="IPR036890">
    <property type="entry name" value="HATPase_C_sf"/>
</dbReference>
<evidence type="ECO:0000256" key="3">
    <source>
        <dbReference type="ARBA" id="ARBA00022553"/>
    </source>
</evidence>
<dbReference type="Pfam" id="PF02518">
    <property type="entry name" value="HATPase_c"/>
    <property type="match status" value="1"/>
</dbReference>
<dbReference type="InterPro" id="IPR001789">
    <property type="entry name" value="Sig_transdc_resp-reg_receiver"/>
</dbReference>
<evidence type="ECO:0000256" key="4">
    <source>
        <dbReference type="ARBA" id="ARBA00023012"/>
    </source>
</evidence>
<feature type="domain" description="HPt" evidence="9">
    <location>
        <begin position="551"/>
        <end position="644"/>
    </location>
</feature>
<gene>
    <name evidence="10" type="ORF">D3871_10875</name>
</gene>
<dbReference type="Pfam" id="PF00512">
    <property type="entry name" value="HisKA"/>
    <property type="match status" value="1"/>
</dbReference>
<comment type="catalytic activity">
    <reaction evidence="1">
        <text>ATP + protein L-histidine = ADP + protein N-phospho-L-histidine.</text>
        <dbReference type="EC" id="2.7.13.3"/>
    </reaction>
</comment>
<dbReference type="InterPro" id="IPR005467">
    <property type="entry name" value="His_kinase_dom"/>
</dbReference>
<feature type="domain" description="Histidine kinase" evidence="7">
    <location>
        <begin position="31"/>
        <end position="249"/>
    </location>
</feature>
<feature type="modified residue" description="Phosphohistidine" evidence="5">
    <location>
        <position position="590"/>
    </location>
</feature>
<sequence length="650" mass="68967">MQPENEQAYSAAASQTPVDSSALAMGNLLADMNHDIRTSMNGIVGMLELLLETGLTAAQHEYARIAQDSVDTLLQVIERIVDLSLLESNQFSLTRLPFDLLTEMREACAGKAAIAESSGLRLHIGYPQTALLTGDPARLRQVVGILIDTAIRIAERGEIRVATELHIDQAVGKLRMAVHANGPSEAGEQLTTAMNQPLRTGIAALKVHGKNAVELALCVRLARLMGGSVSVDSVPSHGANLRLLLDLPLAAACVAGTRVLLLADTPKKWTAALSTLTDAGVQIDAAALVTDGLDLLRQAAGTDAPYRIVLLEPSVGGMPADMLASAIRNEPAYAKSGLGILSNDTHVRPDAFLRQGFDAVILPAMTPAALMQSMFRLAGVAGPDTLGAAGISAPPQQYVSGVSFDGKRVLVADDNMVNQQVAMRMLEKIGCRVDIASHGNEAIEKHGATPYDLVLMDCDMPHLDGYEATARIRQLPGSAKHVPVIALTACTTQEERDRCAAAGMNDFLSKPIRPQTLKDMLARWMPRAIPNDTAMSGPAGDDELEAIRDMFGADFAELATLYRNDSPPRVAALRGAHAAGDAAMIAKVAHAFAGSSASIGATRLSVLCSELEASAKLVMPTDIDARLHEIATEYARISAKLQSLLETERT</sequence>
<dbReference type="PANTHER" id="PTHR45339:SF5">
    <property type="entry name" value="HISTIDINE KINASE"/>
    <property type="match status" value="1"/>
</dbReference>